<evidence type="ECO:0000256" key="1">
    <source>
        <dbReference type="ARBA" id="ARBA00006525"/>
    </source>
</evidence>
<dbReference type="InterPro" id="IPR003488">
    <property type="entry name" value="DprA"/>
</dbReference>
<name>A0A5J4FB65_MICAE</name>
<proteinExistence type="inferred from homology"/>
<dbReference type="EMBL" id="BJKP01000033">
    <property type="protein sequence ID" value="GEA28411.1"/>
    <property type="molecule type" value="Genomic_DNA"/>
</dbReference>
<dbReference type="RefSeq" id="WP_151696843.1">
    <property type="nucleotide sequence ID" value="NZ_BJKP01000033.1"/>
</dbReference>
<comment type="similarity">
    <text evidence="1">Belongs to the DprA/Smf family.</text>
</comment>
<dbReference type="AlphaFoldDB" id="A0A5J4FB65"/>
<dbReference type="PANTHER" id="PTHR43022:SF1">
    <property type="entry name" value="PROTEIN SMF"/>
    <property type="match status" value="1"/>
</dbReference>
<reference evidence="3 4" key="1">
    <citation type="journal article" date="2019" name="FEMS Microbiol. Lett.">
        <title>A novel salt-tolerant genotype illuminates the sucrose gene evolution in freshwater bloom-forming cyanobacterium Microcystis aeruginosa.</title>
        <authorList>
            <person name="Tanabe Y."/>
            <person name="Yamaguchi H."/>
            <person name="Sano T."/>
            <person name="Kawachi M."/>
        </authorList>
    </citation>
    <scope>NUCLEOTIDE SEQUENCE [LARGE SCALE GENOMIC DNA]</scope>
    <source>
        <strain evidence="3 4">NIES-4325</strain>
    </source>
</reference>
<evidence type="ECO:0000259" key="2">
    <source>
        <dbReference type="Pfam" id="PF02481"/>
    </source>
</evidence>
<evidence type="ECO:0000313" key="3">
    <source>
        <dbReference type="EMBL" id="GEA28411.1"/>
    </source>
</evidence>
<evidence type="ECO:0000313" key="4">
    <source>
        <dbReference type="Proteomes" id="UP000376575"/>
    </source>
</evidence>
<comment type="caution">
    <text evidence="3">The sequence shown here is derived from an EMBL/GenBank/DDBJ whole genome shotgun (WGS) entry which is preliminary data.</text>
</comment>
<dbReference type="Pfam" id="PF02481">
    <property type="entry name" value="DNA_processg_A"/>
    <property type="match status" value="1"/>
</dbReference>
<dbReference type="Proteomes" id="UP000376575">
    <property type="component" value="Unassembled WGS sequence"/>
</dbReference>
<dbReference type="SUPFAM" id="SSF102405">
    <property type="entry name" value="MCP/YpsA-like"/>
    <property type="match status" value="1"/>
</dbReference>
<protein>
    <submittedName>
        <fullName evidence="3">DNA processing protein DprA</fullName>
    </submittedName>
</protein>
<organism evidence="3 4">
    <name type="scientific">Microcystis aeruginosa NIES-4325</name>
    <dbReference type="NCBI Taxonomy" id="2569534"/>
    <lineage>
        <taxon>Bacteria</taxon>
        <taxon>Bacillati</taxon>
        <taxon>Cyanobacteriota</taxon>
        <taxon>Cyanophyceae</taxon>
        <taxon>Oscillatoriophycideae</taxon>
        <taxon>Chroococcales</taxon>
        <taxon>Microcystaceae</taxon>
        <taxon>Microcystis</taxon>
    </lineage>
</organism>
<accession>A0A5J4FB65</accession>
<dbReference type="GO" id="GO:0009294">
    <property type="term" value="P:DNA-mediated transformation"/>
    <property type="evidence" value="ECO:0007669"/>
    <property type="project" value="InterPro"/>
</dbReference>
<dbReference type="Gene3D" id="3.40.50.450">
    <property type="match status" value="1"/>
</dbReference>
<dbReference type="InterPro" id="IPR057666">
    <property type="entry name" value="DrpA_SLOG"/>
</dbReference>
<gene>
    <name evidence="3" type="primary">dprA_2</name>
    <name evidence="3" type="ORF">MiAbW_02986</name>
</gene>
<feature type="domain" description="Smf/DprA SLOG" evidence="2">
    <location>
        <begin position="95"/>
        <end position="293"/>
    </location>
</feature>
<dbReference type="PANTHER" id="PTHR43022">
    <property type="entry name" value="PROTEIN SMF"/>
    <property type="match status" value="1"/>
</dbReference>
<sequence>MLATDTQAILLLCANFGQNRPTEPSPLTLSEYNSLASWLRQQQLTPADLLDRSLQEKLPDITIAKLDSGRLFSLLNRGFLLGLTLEKWLNQGLWIIGRGEDIYPQRLKQKLKHLAPPIIYGIGDRLLLSLAGLAIIGSRDVDAEGLNYTRQVAQECAKNGLQVISGGAQGVDRTAMLASLEAGGTVLGVLADSLVKTAVRGDYRPLIQQRKLTLISTHDPEAGFSVGNAMGRNKYIYALADHALVVSATANQGGTWHGATEALEKIKDIPVFVRLQGNIPDGNQQLIKRGAKPFPVFPFRDSLDKLLTETRAILNKNEPVMAVPNEKTSIYEAVLPIILEHLNTPQNLKSLVADLGVNKSQLQNWLEMAVKDGKVVKKNNKRSVTYEIEHSQNLLSLLESSQQ</sequence>